<evidence type="ECO:0000256" key="2">
    <source>
        <dbReference type="ARBA" id="ARBA00023043"/>
    </source>
</evidence>
<keyword evidence="6" id="KW-0732">Signal</keyword>
<evidence type="ECO:0000256" key="3">
    <source>
        <dbReference type="PROSITE-ProRule" id="PRU00023"/>
    </source>
</evidence>
<keyword evidence="1" id="KW-0677">Repeat</keyword>
<evidence type="ECO:0000256" key="4">
    <source>
        <dbReference type="PROSITE-ProRule" id="PRU00339"/>
    </source>
</evidence>
<name>A0AAV9V346_9PEZI</name>
<dbReference type="Gene3D" id="1.25.40.20">
    <property type="entry name" value="Ankyrin repeat-containing domain"/>
    <property type="match status" value="1"/>
</dbReference>
<reference evidence="7 8" key="1">
    <citation type="submission" date="2019-10" db="EMBL/GenBank/DDBJ databases">
        <authorList>
            <person name="Palmer J.M."/>
        </authorList>
    </citation>
    <scope>NUCLEOTIDE SEQUENCE [LARGE SCALE GENOMIC DNA]</scope>
    <source>
        <strain evidence="7 8">TWF730</strain>
    </source>
</reference>
<dbReference type="SUPFAM" id="SSF48452">
    <property type="entry name" value="TPR-like"/>
    <property type="match status" value="1"/>
</dbReference>
<dbReference type="Pfam" id="PF00023">
    <property type="entry name" value="Ank"/>
    <property type="match status" value="1"/>
</dbReference>
<evidence type="ECO:0000256" key="1">
    <source>
        <dbReference type="ARBA" id="ARBA00022737"/>
    </source>
</evidence>
<dbReference type="SMART" id="SM00248">
    <property type="entry name" value="ANK"/>
    <property type="match status" value="3"/>
</dbReference>
<feature type="signal peptide" evidence="6">
    <location>
        <begin position="1"/>
        <end position="25"/>
    </location>
</feature>
<feature type="repeat" description="ANK" evidence="3">
    <location>
        <begin position="702"/>
        <end position="734"/>
    </location>
</feature>
<feature type="region of interest" description="Disordered" evidence="5">
    <location>
        <begin position="275"/>
        <end position="329"/>
    </location>
</feature>
<dbReference type="SUPFAM" id="SSF48403">
    <property type="entry name" value="Ankyrin repeat"/>
    <property type="match status" value="1"/>
</dbReference>
<dbReference type="Gene3D" id="1.25.40.10">
    <property type="entry name" value="Tetratricopeptide repeat domain"/>
    <property type="match status" value="2"/>
</dbReference>
<dbReference type="EMBL" id="JAVHNS010000005">
    <property type="protein sequence ID" value="KAK6353854.1"/>
    <property type="molecule type" value="Genomic_DNA"/>
</dbReference>
<accession>A0AAV9V346</accession>
<dbReference type="PANTHER" id="PTHR24198:SF165">
    <property type="entry name" value="ANKYRIN REPEAT-CONTAINING PROTEIN-RELATED"/>
    <property type="match status" value="1"/>
</dbReference>
<evidence type="ECO:0000313" key="7">
    <source>
        <dbReference type="EMBL" id="KAK6353854.1"/>
    </source>
</evidence>
<dbReference type="AlphaFoldDB" id="A0AAV9V346"/>
<proteinExistence type="predicted"/>
<evidence type="ECO:0000256" key="5">
    <source>
        <dbReference type="SAM" id="MobiDB-lite"/>
    </source>
</evidence>
<evidence type="ECO:0008006" key="9">
    <source>
        <dbReference type="Google" id="ProtNLM"/>
    </source>
</evidence>
<organism evidence="7 8">
    <name type="scientific">Orbilia blumenaviensis</name>
    <dbReference type="NCBI Taxonomy" id="1796055"/>
    <lineage>
        <taxon>Eukaryota</taxon>
        <taxon>Fungi</taxon>
        <taxon>Dikarya</taxon>
        <taxon>Ascomycota</taxon>
        <taxon>Pezizomycotina</taxon>
        <taxon>Orbiliomycetes</taxon>
        <taxon>Orbiliales</taxon>
        <taxon>Orbiliaceae</taxon>
        <taxon>Orbilia</taxon>
    </lineage>
</organism>
<dbReference type="PANTHER" id="PTHR24198">
    <property type="entry name" value="ANKYRIN REPEAT AND PROTEIN KINASE DOMAIN-CONTAINING PROTEIN"/>
    <property type="match status" value="1"/>
</dbReference>
<dbReference type="PROSITE" id="PS50005">
    <property type="entry name" value="TPR"/>
    <property type="match status" value="1"/>
</dbReference>
<gene>
    <name evidence="7" type="ORF">TWF730_008276</name>
</gene>
<feature type="repeat" description="ANK" evidence="3">
    <location>
        <begin position="808"/>
        <end position="852"/>
    </location>
</feature>
<evidence type="ECO:0000313" key="8">
    <source>
        <dbReference type="Proteomes" id="UP001373714"/>
    </source>
</evidence>
<feature type="compositionally biased region" description="Polar residues" evidence="5">
    <location>
        <begin position="275"/>
        <end position="298"/>
    </location>
</feature>
<dbReference type="InterPro" id="IPR002110">
    <property type="entry name" value="Ankyrin_rpt"/>
</dbReference>
<dbReference type="InterPro" id="IPR036770">
    <property type="entry name" value="Ankyrin_rpt-contain_sf"/>
</dbReference>
<feature type="repeat" description="TPR" evidence="4">
    <location>
        <begin position="336"/>
        <end position="369"/>
    </location>
</feature>
<keyword evidence="2 3" id="KW-0040">ANK repeat</keyword>
<evidence type="ECO:0000256" key="6">
    <source>
        <dbReference type="SAM" id="SignalP"/>
    </source>
</evidence>
<dbReference type="PROSITE" id="PS50088">
    <property type="entry name" value="ANK_REPEAT"/>
    <property type="match status" value="2"/>
</dbReference>
<dbReference type="Proteomes" id="UP001373714">
    <property type="component" value="Unassembled WGS sequence"/>
</dbReference>
<dbReference type="PROSITE" id="PS50297">
    <property type="entry name" value="ANK_REP_REGION"/>
    <property type="match status" value="1"/>
</dbReference>
<keyword evidence="4" id="KW-0802">TPR repeat</keyword>
<dbReference type="InterPro" id="IPR019734">
    <property type="entry name" value="TPR_rpt"/>
</dbReference>
<dbReference type="InterPro" id="IPR011990">
    <property type="entry name" value="TPR-like_helical_dom_sf"/>
</dbReference>
<feature type="chain" id="PRO_5044012833" description="Fungal N-terminal domain-containing protein" evidence="6">
    <location>
        <begin position="26"/>
        <end position="879"/>
    </location>
</feature>
<protein>
    <recommendedName>
        <fullName evidence="9">Fungal N-terminal domain-containing protein</fullName>
    </recommendedName>
</protein>
<comment type="caution">
    <text evidence="7">The sequence shown here is derived from an EMBL/GenBank/DDBJ whole genome shotgun (WGS) entry which is preliminary data.</text>
</comment>
<sequence>MDPLSIAASVAGLLSLCIQIGQTVGTLADALENVDNTISSFRGEISALSGVLQSISTAFSDPARHRILEEASHGTGHLGEYWKGVVVSLDHCGTTLKKMNVVLDGVQTSRRTRLFRSFGKHLKLTSEEGVLTLYRQEVQSHTANLQISLQMISVCLSLASDDVNADTTVRLDELSDDVRNIFRLLERTRGDLPTPKAGDKVTLALVSSSQSVVDDLQSCLGAAEILISDASTLAEKISLRGPASVIIPAPNYFTTAQRRRVQDWINAPTVDVVSDSSSEATTRTAPFDTRSSVSTHATSPMVDRFKPGLPAHNEESSLSDTEDSFSESSDIDSGFKTNLFQAGLQYFEQGDYVRAERFFTKAVQAGEGEKSKPSDGEMMKVKFYLAQTLCKQRRWDDALALLTTLQALKPTGDALKWMESSILHELALVYLGKGVAEKARVCAKSASEKRKKMYGKKDPRFRSSVGLLADICQNQGDPEAAEGYRRFIPKDTWNSYTCIHKTVPDQNVDEKEVVAIRTTLVDTELDDYFEELGPLNSISRSNSTQLSSSNNISRSTSFMSRAATTPLTQYSFDSMFARPPPRANTDSYVPPRSNAFELDSTGVTLEPAEQPAPGKPSIILKSDVEGQKPYVKDFLKTFREVGQNQMLGSKDKAAKLAMAYYRSFDAESLKFKHITRYMNDAAWRALEKNIMEGLSSLSSTGHGFSAIHFFAMLGIPSIVELLLDRKADVSAKAGQILAYTQPPIESRRGKLGGLARSLSRGSISTLGAIPPTEYTWSPLHFACAYSGEPETVKLLISRGAQLEEKVGKGYTPLLVATRKAALDMDRFLNHATDLPVIKMLVDCGAKVDVLDSDGLGIHAHAHCMVTEDLAAYLLSLSAD</sequence>
<keyword evidence="8" id="KW-1185">Reference proteome</keyword>